<dbReference type="Gene3D" id="2.60.120.740">
    <property type="match status" value="1"/>
</dbReference>
<dbReference type="Pfam" id="PF12248">
    <property type="entry name" value="Methyltransf_FA"/>
    <property type="match status" value="2"/>
</dbReference>
<organism evidence="3 4">
    <name type="scientific">Stichopus japonicus</name>
    <name type="common">Sea cucumber</name>
    <dbReference type="NCBI Taxonomy" id="307972"/>
    <lineage>
        <taxon>Eukaryota</taxon>
        <taxon>Metazoa</taxon>
        <taxon>Echinodermata</taxon>
        <taxon>Eleutherozoa</taxon>
        <taxon>Echinozoa</taxon>
        <taxon>Holothuroidea</taxon>
        <taxon>Aspidochirotacea</taxon>
        <taxon>Aspidochirotida</taxon>
        <taxon>Stichopodidae</taxon>
        <taxon>Apostichopus</taxon>
    </lineage>
</organism>
<dbReference type="Pfam" id="PF02140">
    <property type="entry name" value="SUEL_Lectin"/>
    <property type="match status" value="1"/>
</dbReference>
<dbReference type="InterPro" id="IPR043159">
    <property type="entry name" value="Lectin_gal-bd_sf"/>
</dbReference>
<evidence type="ECO:0000259" key="2">
    <source>
        <dbReference type="PROSITE" id="PS50228"/>
    </source>
</evidence>
<dbReference type="GO" id="GO:0030246">
    <property type="term" value="F:carbohydrate binding"/>
    <property type="evidence" value="ECO:0007669"/>
    <property type="project" value="InterPro"/>
</dbReference>
<dbReference type="CDD" id="cd22827">
    <property type="entry name" value="Gal_Rha_Lectin_SUL-I-like"/>
    <property type="match status" value="1"/>
</dbReference>
<dbReference type="EMBL" id="MRZV01001242">
    <property type="protein sequence ID" value="PIK39422.1"/>
    <property type="molecule type" value="Genomic_DNA"/>
</dbReference>
<dbReference type="PANTHER" id="PTHR36695:SF12">
    <property type="entry name" value="AGAP008648-PA"/>
    <property type="match status" value="1"/>
</dbReference>
<evidence type="ECO:0000256" key="1">
    <source>
        <dbReference type="SAM" id="Phobius"/>
    </source>
</evidence>
<feature type="domain" description="SUEL-type lectin" evidence="2">
    <location>
        <begin position="389"/>
        <end position="478"/>
    </location>
</feature>
<dbReference type="InterPro" id="IPR022041">
    <property type="entry name" value="Methyltransf_FA"/>
</dbReference>
<reference evidence="3 4" key="1">
    <citation type="journal article" date="2017" name="PLoS Biol.">
        <title>The sea cucumber genome provides insights into morphological evolution and visceral regeneration.</title>
        <authorList>
            <person name="Zhang X."/>
            <person name="Sun L."/>
            <person name="Yuan J."/>
            <person name="Sun Y."/>
            <person name="Gao Y."/>
            <person name="Zhang L."/>
            <person name="Li S."/>
            <person name="Dai H."/>
            <person name="Hamel J.F."/>
            <person name="Liu C."/>
            <person name="Yu Y."/>
            <person name="Liu S."/>
            <person name="Lin W."/>
            <person name="Guo K."/>
            <person name="Jin S."/>
            <person name="Xu P."/>
            <person name="Storey K.B."/>
            <person name="Huan P."/>
            <person name="Zhang T."/>
            <person name="Zhou Y."/>
            <person name="Zhang J."/>
            <person name="Lin C."/>
            <person name="Li X."/>
            <person name="Xing L."/>
            <person name="Huo D."/>
            <person name="Sun M."/>
            <person name="Wang L."/>
            <person name="Mercier A."/>
            <person name="Li F."/>
            <person name="Yang H."/>
            <person name="Xiang J."/>
        </authorList>
    </citation>
    <scope>NUCLEOTIDE SEQUENCE [LARGE SCALE GENOMIC DNA]</scope>
    <source>
        <strain evidence="3">Shaxun</strain>
        <tissue evidence="3">Muscle</tissue>
    </source>
</reference>
<dbReference type="InterPro" id="IPR000922">
    <property type="entry name" value="Lectin_gal-bd_dom"/>
</dbReference>
<dbReference type="STRING" id="307972.A0A2G8JUI9"/>
<dbReference type="OrthoDB" id="1100386at2759"/>
<proteinExistence type="predicted"/>
<dbReference type="AlphaFoldDB" id="A0A2G8JUI9"/>
<keyword evidence="4" id="KW-1185">Reference proteome</keyword>
<accession>A0A2G8JUI9</accession>
<protein>
    <recommendedName>
        <fullName evidence="2">SUEL-type lectin domain-containing protein</fullName>
    </recommendedName>
</protein>
<evidence type="ECO:0000313" key="4">
    <source>
        <dbReference type="Proteomes" id="UP000230750"/>
    </source>
</evidence>
<evidence type="ECO:0000313" key="3">
    <source>
        <dbReference type="EMBL" id="PIK39422.1"/>
    </source>
</evidence>
<name>A0A2G8JUI9_STIJA</name>
<dbReference type="Proteomes" id="UP000230750">
    <property type="component" value="Unassembled WGS sequence"/>
</dbReference>
<sequence length="481" mass="55942">MSDSSPIRDGDHCKSLFNHCKSHRIHVYHLSIRNNDLKLHKWSFWLTFKKVQRARRHIKTTMRGLILCLVVAFAAFAAGTVDLGEYNPNIRDVLKLDGGADYKWGLRPLQTPEYKCWHLRFNVKSSDGVFIQFSTTDGDGSEQHYEVMIGAWGNKNTCIRKSTGQWLLDIRTPDILSDSEYTYFYIKQSYGRWSIGYQYGDEIASVYDDDVYEIKYVGIKSAKWSQWSLYWPGFGRDIFKTDIHDIGTYKWIFPEIPHKSFYFEFAVKAARDASIVFSPANEYVDDIYEIILGASDNLFVCIRRKKNEEPIVDQIALDIVNIDEYRYFWVSYDYSDDKSVLKVGRYSEEEPLAIFEDSDPLEVKYFGVTSYECKSWWKFYLLCPDHQYVCEHEQFHLHCDLGLVAVDYALYGRRNNAYCSVNGLSADSLNCGNPDDNLLRIQEACRGKQDCYIDAKNDFFGDPCVGTFKYLQISYSCCICN</sequence>
<keyword evidence="1" id="KW-0472">Membrane</keyword>
<keyword evidence="1" id="KW-1133">Transmembrane helix</keyword>
<comment type="caution">
    <text evidence="3">The sequence shown here is derived from an EMBL/GenBank/DDBJ whole genome shotgun (WGS) entry which is preliminary data.</text>
</comment>
<keyword evidence="1" id="KW-0812">Transmembrane</keyword>
<feature type="transmembrane region" description="Helical" evidence="1">
    <location>
        <begin position="62"/>
        <end position="81"/>
    </location>
</feature>
<gene>
    <name evidence="3" type="ORF">BSL78_23734</name>
</gene>
<dbReference type="PROSITE" id="PS50228">
    <property type="entry name" value="SUEL_LECTIN"/>
    <property type="match status" value="1"/>
</dbReference>
<dbReference type="PANTHER" id="PTHR36695">
    <property type="entry name" value="AGAP008648-PA"/>
    <property type="match status" value="1"/>
</dbReference>